<sequence length="45" mass="5468">MSCCCINHKICYRHRVIIFRSSFIQRSEINANSELPIFLDYRNYI</sequence>
<name>A0A0A9H4T4_ARUDO</name>
<proteinExistence type="predicted"/>
<accession>A0A0A9H4T4</accession>
<protein>
    <submittedName>
        <fullName evidence="1">Uncharacterized protein</fullName>
    </submittedName>
</protein>
<dbReference type="EMBL" id="GBRH01166139">
    <property type="protein sequence ID" value="JAE31757.1"/>
    <property type="molecule type" value="Transcribed_RNA"/>
</dbReference>
<dbReference type="AlphaFoldDB" id="A0A0A9H4T4"/>
<reference evidence="1" key="2">
    <citation type="journal article" date="2015" name="Data Brief">
        <title>Shoot transcriptome of the giant reed, Arundo donax.</title>
        <authorList>
            <person name="Barrero R.A."/>
            <person name="Guerrero F.D."/>
            <person name="Moolhuijzen P."/>
            <person name="Goolsby J.A."/>
            <person name="Tidwell J."/>
            <person name="Bellgard S.E."/>
            <person name="Bellgard M.I."/>
        </authorList>
    </citation>
    <scope>NUCLEOTIDE SEQUENCE</scope>
    <source>
        <tissue evidence="1">Shoot tissue taken approximately 20 cm above the soil surface</tissue>
    </source>
</reference>
<reference evidence="1" key="1">
    <citation type="submission" date="2014-09" db="EMBL/GenBank/DDBJ databases">
        <authorList>
            <person name="Magalhaes I.L.F."/>
            <person name="Oliveira U."/>
            <person name="Santos F.R."/>
            <person name="Vidigal T.H.D.A."/>
            <person name="Brescovit A.D."/>
            <person name="Santos A.J."/>
        </authorList>
    </citation>
    <scope>NUCLEOTIDE SEQUENCE</scope>
    <source>
        <tissue evidence="1">Shoot tissue taken approximately 20 cm above the soil surface</tissue>
    </source>
</reference>
<evidence type="ECO:0000313" key="1">
    <source>
        <dbReference type="EMBL" id="JAE31757.1"/>
    </source>
</evidence>
<organism evidence="1">
    <name type="scientific">Arundo donax</name>
    <name type="common">Giant reed</name>
    <name type="synonym">Donax arundinaceus</name>
    <dbReference type="NCBI Taxonomy" id="35708"/>
    <lineage>
        <taxon>Eukaryota</taxon>
        <taxon>Viridiplantae</taxon>
        <taxon>Streptophyta</taxon>
        <taxon>Embryophyta</taxon>
        <taxon>Tracheophyta</taxon>
        <taxon>Spermatophyta</taxon>
        <taxon>Magnoliopsida</taxon>
        <taxon>Liliopsida</taxon>
        <taxon>Poales</taxon>
        <taxon>Poaceae</taxon>
        <taxon>PACMAD clade</taxon>
        <taxon>Arundinoideae</taxon>
        <taxon>Arundineae</taxon>
        <taxon>Arundo</taxon>
    </lineage>
</organism>